<dbReference type="Gene3D" id="3.30.160.60">
    <property type="entry name" value="Classic Zinc Finger"/>
    <property type="match status" value="2"/>
</dbReference>
<dbReference type="GO" id="GO:0070301">
    <property type="term" value="P:cellular response to hydrogen peroxide"/>
    <property type="evidence" value="ECO:0007669"/>
    <property type="project" value="Ensembl"/>
</dbReference>
<dbReference type="RefSeq" id="XP_020859738.1">
    <property type="nucleotide sequence ID" value="XM_021004079.1"/>
</dbReference>
<dbReference type="RefSeq" id="XP_020859740.1">
    <property type="nucleotide sequence ID" value="XM_021004081.1"/>
</dbReference>
<dbReference type="PROSITE" id="PS00028">
    <property type="entry name" value="ZINC_FINGER_C2H2_1"/>
    <property type="match status" value="3"/>
</dbReference>
<keyword evidence="2 4" id="KW-0863">Zinc-finger</keyword>
<evidence type="ECO:0000256" key="3">
    <source>
        <dbReference type="ARBA" id="ARBA00022833"/>
    </source>
</evidence>
<evidence type="ECO:0000256" key="2">
    <source>
        <dbReference type="ARBA" id="ARBA00022771"/>
    </source>
</evidence>
<dbReference type="GeneID" id="110220163"/>
<evidence type="ECO:0000259" key="6">
    <source>
        <dbReference type="PROSITE" id="PS50157"/>
    </source>
</evidence>
<dbReference type="KEGG" id="pcw:110220163"/>
<dbReference type="PANTHER" id="PTHR16515">
    <property type="entry name" value="PR DOMAIN ZINC FINGER PROTEIN"/>
    <property type="match status" value="1"/>
</dbReference>
<dbReference type="Pfam" id="PF00096">
    <property type="entry name" value="zf-C2H2"/>
    <property type="match status" value="2"/>
</dbReference>
<reference evidence="8 9" key="1">
    <citation type="submission" date="2025-04" db="UniProtKB">
        <authorList>
            <consortium name="RefSeq"/>
        </authorList>
    </citation>
    <scope>IDENTIFICATION</scope>
    <source>
        <tissue evidence="8 9">Spleen</tissue>
    </source>
</reference>
<dbReference type="PANTHER" id="PTHR16515:SF60">
    <property type="entry name" value="ZINC FINGER PROTEIN 436"/>
    <property type="match status" value="1"/>
</dbReference>
<proteinExistence type="predicted"/>
<dbReference type="SUPFAM" id="SSF57667">
    <property type="entry name" value="beta-beta-alpha zinc fingers"/>
    <property type="match status" value="2"/>
</dbReference>
<keyword evidence="1" id="KW-0479">Metal-binding</keyword>
<dbReference type="GO" id="GO:0001938">
    <property type="term" value="P:positive regulation of endothelial cell proliferation"/>
    <property type="evidence" value="ECO:0007669"/>
    <property type="project" value="Ensembl"/>
</dbReference>
<dbReference type="RefSeq" id="XP_020859739.1">
    <property type="nucleotide sequence ID" value="XM_021004080.1"/>
</dbReference>
<dbReference type="GeneTree" id="ENSGT00940000163086"/>
<dbReference type="InterPro" id="IPR050331">
    <property type="entry name" value="Zinc_finger"/>
</dbReference>
<evidence type="ECO:0000256" key="4">
    <source>
        <dbReference type="PROSITE-ProRule" id="PRU00042"/>
    </source>
</evidence>
<dbReference type="GO" id="GO:0002690">
    <property type="term" value="P:positive regulation of leukocyte chemotaxis"/>
    <property type="evidence" value="ECO:0007669"/>
    <property type="project" value="Ensembl"/>
</dbReference>
<dbReference type="AlphaFoldDB" id="A0A6P5LRA3"/>
<dbReference type="SMART" id="SM00355">
    <property type="entry name" value="ZnF_C2H2"/>
    <property type="match status" value="3"/>
</dbReference>
<feature type="region of interest" description="Disordered" evidence="5">
    <location>
        <begin position="42"/>
        <end position="65"/>
    </location>
</feature>
<dbReference type="GO" id="GO:0005654">
    <property type="term" value="C:nucleoplasm"/>
    <property type="evidence" value="ECO:0007669"/>
    <property type="project" value="Ensembl"/>
</dbReference>
<gene>
    <name evidence="8 9 10" type="primary">LOC110220163</name>
</gene>
<evidence type="ECO:0000313" key="8">
    <source>
        <dbReference type="RefSeq" id="XP_020859738.1"/>
    </source>
</evidence>
<dbReference type="FunFam" id="3.30.160.60:FF:000446">
    <property type="entry name" value="Zinc finger protein"/>
    <property type="match status" value="1"/>
</dbReference>
<protein>
    <submittedName>
        <fullName evidence="8 9">Zinc finger protein 580-like isoform X1</fullName>
    </submittedName>
</protein>
<dbReference type="PROSITE" id="PS50157">
    <property type="entry name" value="ZINC_FINGER_C2H2_2"/>
    <property type="match status" value="3"/>
</dbReference>
<sequence length="193" mass="21299">MSWGVLQEEGGAQFLMVSSCTSCPLAVNLSSWDTMEPCLPRAPPSPERCPVSPSSPGPLAPQPPPRLGRHLLIDSNGVPYMYTVRLDEEQPQRELEAPQGEAAGGMGAPAQGYRCPECFQVFKSPLYLKRHGISHSDLRPYVCGVCAKTFKRSSSLCQHRLTHRTRGSRAHACPLCPRRFLDARELAQHIRGH</sequence>
<dbReference type="OMA" id="VWPRVGF"/>
<keyword evidence="7" id="KW-1185">Reference proteome</keyword>
<evidence type="ECO:0000256" key="1">
    <source>
        <dbReference type="ARBA" id="ARBA00022723"/>
    </source>
</evidence>
<dbReference type="InterPro" id="IPR036236">
    <property type="entry name" value="Znf_C2H2_sf"/>
</dbReference>
<dbReference type="GO" id="GO:0008270">
    <property type="term" value="F:zinc ion binding"/>
    <property type="evidence" value="ECO:0007669"/>
    <property type="project" value="UniProtKB-KW"/>
</dbReference>
<evidence type="ECO:0000313" key="7">
    <source>
        <dbReference type="Proteomes" id="UP000515140"/>
    </source>
</evidence>
<evidence type="ECO:0000256" key="5">
    <source>
        <dbReference type="SAM" id="MobiDB-lite"/>
    </source>
</evidence>
<feature type="domain" description="C2H2-type" evidence="6">
    <location>
        <begin position="171"/>
        <end position="193"/>
    </location>
</feature>
<feature type="domain" description="C2H2-type" evidence="6">
    <location>
        <begin position="141"/>
        <end position="168"/>
    </location>
</feature>
<dbReference type="GO" id="GO:0010595">
    <property type="term" value="P:positive regulation of endothelial cell migration"/>
    <property type="evidence" value="ECO:0007669"/>
    <property type="project" value="Ensembl"/>
</dbReference>
<evidence type="ECO:0000313" key="10">
    <source>
        <dbReference type="RefSeq" id="XP_020859740.1"/>
    </source>
</evidence>
<keyword evidence="3" id="KW-0862">Zinc</keyword>
<dbReference type="InterPro" id="IPR013087">
    <property type="entry name" value="Znf_C2H2_type"/>
</dbReference>
<dbReference type="Proteomes" id="UP000515140">
    <property type="component" value="Unplaced"/>
</dbReference>
<name>A0A6P5LRA3_PHACI</name>
<evidence type="ECO:0000313" key="9">
    <source>
        <dbReference type="RefSeq" id="XP_020859739.1"/>
    </source>
</evidence>
<feature type="domain" description="C2H2-type" evidence="6">
    <location>
        <begin position="113"/>
        <end position="140"/>
    </location>
</feature>
<organism evidence="7 8">
    <name type="scientific">Phascolarctos cinereus</name>
    <name type="common">Koala</name>
    <dbReference type="NCBI Taxonomy" id="38626"/>
    <lineage>
        <taxon>Eukaryota</taxon>
        <taxon>Metazoa</taxon>
        <taxon>Chordata</taxon>
        <taxon>Craniata</taxon>
        <taxon>Vertebrata</taxon>
        <taxon>Euteleostomi</taxon>
        <taxon>Mammalia</taxon>
        <taxon>Metatheria</taxon>
        <taxon>Diprotodontia</taxon>
        <taxon>Phascolarctidae</taxon>
        <taxon>Phascolarctos</taxon>
    </lineage>
</organism>
<dbReference type="GO" id="GO:1990837">
    <property type="term" value="F:sequence-specific double-stranded DNA binding"/>
    <property type="evidence" value="ECO:0007669"/>
    <property type="project" value="Ensembl"/>
</dbReference>
<accession>A0A6P5LRA3</accession>
<dbReference type="GO" id="GO:0032757">
    <property type="term" value="P:positive regulation of interleukin-8 production"/>
    <property type="evidence" value="ECO:0007669"/>
    <property type="project" value="Ensembl"/>
</dbReference>